<sequence>MKIAKNLISLFVFILAVVCFGGCSHLDKTDVKTVISNELNLLKNLDSDTAQKYVSYKELFPDATTETSLSQEVEEVFSLFFQDFDYQILDLDVDEDKKEATAKIKLTTIDAQTLASDYAEASLKAAILKAASSDSADTEETTTSMEDRYLILDDLLKQNHYETMETECTIRLTDKGTSKQEWEIIRTHSLENDLVGGLMTYLSDSDLMSPEETLSVYLDTLKTMDSKQMGNYLGLESLLNTSDSAKNSIASALVDQVHKTLDYQITSCNIQSYNAVVTTEITTFDSASILSDYQSSRDTYLSSVDAVIDGSSKRYEHSLELLLNSIKENTDTVTSSVTFHLTNDGVSWKLLENSEAIGNAIFGTLSTTPVPDENSELSNDESNSEPSDETLSDSSEYIDEEDFDSGYDFSDDDANADNYEDDTASDDSSYEE</sequence>
<dbReference type="Proteomes" id="UP001446032">
    <property type="component" value="Unassembled WGS sequence"/>
</dbReference>
<gene>
    <name evidence="2" type="ORF">WMO75_05650</name>
</gene>
<protein>
    <recommendedName>
        <fullName evidence="4">DUF5105 domain-containing protein</fullName>
    </recommendedName>
</protein>
<keyword evidence="3" id="KW-1185">Reference proteome</keyword>
<proteinExistence type="predicted"/>
<dbReference type="RefSeq" id="WP_349077727.1">
    <property type="nucleotide sequence ID" value="NZ_JBBMEI010000012.1"/>
</dbReference>
<organism evidence="2 3">
    <name type="scientific">Blautia intestinihominis</name>
    <dbReference type="NCBI Taxonomy" id="3133152"/>
    <lineage>
        <taxon>Bacteria</taxon>
        <taxon>Bacillati</taxon>
        <taxon>Bacillota</taxon>
        <taxon>Clostridia</taxon>
        <taxon>Lachnospirales</taxon>
        <taxon>Lachnospiraceae</taxon>
        <taxon>Blautia</taxon>
    </lineage>
</organism>
<comment type="caution">
    <text evidence="2">The sequence shown here is derived from an EMBL/GenBank/DDBJ whole genome shotgun (WGS) entry which is preliminary data.</text>
</comment>
<evidence type="ECO:0008006" key="4">
    <source>
        <dbReference type="Google" id="ProtNLM"/>
    </source>
</evidence>
<dbReference type="EMBL" id="JBBMEI010000012">
    <property type="protein sequence ID" value="MEQ2357830.1"/>
    <property type="molecule type" value="Genomic_DNA"/>
</dbReference>
<reference evidence="2 3" key="1">
    <citation type="submission" date="2024-03" db="EMBL/GenBank/DDBJ databases">
        <title>Human intestinal bacterial collection.</title>
        <authorList>
            <person name="Pauvert C."/>
            <person name="Hitch T.C.A."/>
            <person name="Clavel T."/>
        </authorList>
    </citation>
    <scope>NUCLEOTIDE SEQUENCE [LARGE SCALE GENOMIC DNA]</scope>
    <source>
        <strain evidence="2 3">CLA-AA-H95</strain>
    </source>
</reference>
<name>A0ABV1AI36_9FIRM</name>
<feature type="compositionally biased region" description="Acidic residues" evidence="1">
    <location>
        <begin position="373"/>
        <end position="432"/>
    </location>
</feature>
<accession>A0ABV1AI36</accession>
<feature type="region of interest" description="Disordered" evidence="1">
    <location>
        <begin position="364"/>
        <end position="432"/>
    </location>
</feature>
<evidence type="ECO:0000256" key="1">
    <source>
        <dbReference type="SAM" id="MobiDB-lite"/>
    </source>
</evidence>
<evidence type="ECO:0000313" key="3">
    <source>
        <dbReference type="Proteomes" id="UP001446032"/>
    </source>
</evidence>
<evidence type="ECO:0000313" key="2">
    <source>
        <dbReference type="EMBL" id="MEQ2357830.1"/>
    </source>
</evidence>